<feature type="binding site" evidence="8">
    <location>
        <position position="185"/>
    </location>
    <ligand>
        <name>Zn(2+)</name>
        <dbReference type="ChEBI" id="CHEBI:29105"/>
    </ligand>
</feature>
<dbReference type="FunFam" id="3.40.1050.10:FF:000003">
    <property type="entry name" value="Carbonic anhydrase"/>
    <property type="match status" value="1"/>
</dbReference>
<dbReference type="Proteomes" id="UP000596661">
    <property type="component" value="Chromosome 6"/>
</dbReference>
<dbReference type="SMART" id="SM00947">
    <property type="entry name" value="Pro_CA"/>
    <property type="match status" value="1"/>
</dbReference>
<dbReference type="Gene3D" id="3.40.1050.10">
    <property type="entry name" value="Carbonic anhydrase"/>
    <property type="match status" value="1"/>
</dbReference>
<dbReference type="EC" id="4.2.1.1" evidence="3 9"/>
<organism evidence="10 11">
    <name type="scientific">Cannabis sativa</name>
    <name type="common">Hemp</name>
    <name type="synonym">Marijuana</name>
    <dbReference type="NCBI Taxonomy" id="3483"/>
    <lineage>
        <taxon>Eukaryota</taxon>
        <taxon>Viridiplantae</taxon>
        <taxon>Streptophyta</taxon>
        <taxon>Embryophyta</taxon>
        <taxon>Tracheophyta</taxon>
        <taxon>Spermatophyta</taxon>
        <taxon>Magnoliopsida</taxon>
        <taxon>eudicotyledons</taxon>
        <taxon>Gunneridae</taxon>
        <taxon>Pentapetalae</taxon>
        <taxon>rosids</taxon>
        <taxon>fabids</taxon>
        <taxon>Rosales</taxon>
        <taxon>Cannabaceae</taxon>
        <taxon>Cannabis</taxon>
    </lineage>
</organism>
<keyword evidence="4" id="KW-0702">S-nitrosylation</keyword>
<evidence type="ECO:0000313" key="10">
    <source>
        <dbReference type="EnsemblPlants" id="cds.evm.model.06.269"/>
    </source>
</evidence>
<evidence type="ECO:0000256" key="8">
    <source>
        <dbReference type="PIRSR" id="PIRSR601765-1"/>
    </source>
</evidence>
<comment type="catalytic activity">
    <reaction evidence="7 9">
        <text>hydrogencarbonate + H(+) = CO2 + H2O</text>
        <dbReference type="Rhea" id="RHEA:10748"/>
        <dbReference type="ChEBI" id="CHEBI:15377"/>
        <dbReference type="ChEBI" id="CHEBI:15378"/>
        <dbReference type="ChEBI" id="CHEBI:16526"/>
        <dbReference type="ChEBI" id="CHEBI:17544"/>
        <dbReference type="EC" id="4.2.1.1"/>
    </reaction>
</comment>
<dbReference type="GO" id="GO:0004089">
    <property type="term" value="F:carbonate dehydratase activity"/>
    <property type="evidence" value="ECO:0007669"/>
    <property type="project" value="UniProtKB-UniRule"/>
</dbReference>
<evidence type="ECO:0000256" key="3">
    <source>
        <dbReference type="ARBA" id="ARBA00012925"/>
    </source>
</evidence>
<dbReference type="GO" id="GO:0008270">
    <property type="term" value="F:zinc ion binding"/>
    <property type="evidence" value="ECO:0007669"/>
    <property type="project" value="UniProtKB-UniRule"/>
</dbReference>
<keyword evidence="8" id="KW-0479">Metal-binding</keyword>
<dbReference type="InterPro" id="IPR045066">
    <property type="entry name" value="Beta_CA_cladeB"/>
</dbReference>
<evidence type="ECO:0000256" key="2">
    <source>
        <dbReference type="ARBA" id="ARBA00006217"/>
    </source>
</evidence>
<dbReference type="CDD" id="cd00884">
    <property type="entry name" value="beta_CA_cladeB"/>
    <property type="match status" value="1"/>
</dbReference>
<evidence type="ECO:0000313" key="11">
    <source>
        <dbReference type="Proteomes" id="UP000596661"/>
    </source>
</evidence>
<dbReference type="PANTHER" id="PTHR11002:SF12">
    <property type="entry name" value="CARBONIC ANHYDRASE"/>
    <property type="match status" value="1"/>
</dbReference>
<comment type="cofactor">
    <cofactor evidence="8">
        <name>Zn(2+)</name>
        <dbReference type="ChEBI" id="CHEBI:29105"/>
    </cofactor>
    <text evidence="8">Binds 1 zinc ion per subunit.</text>
</comment>
<dbReference type="EMBL" id="UZAU01000557">
    <property type="status" value="NOT_ANNOTATED_CDS"/>
    <property type="molecule type" value="Genomic_DNA"/>
</dbReference>
<feature type="binding site" evidence="8">
    <location>
        <position position="188"/>
    </location>
    <ligand>
        <name>Zn(2+)</name>
        <dbReference type="ChEBI" id="CHEBI:29105"/>
    </ligand>
</feature>
<dbReference type="InterPro" id="IPR036874">
    <property type="entry name" value="Carbonic_anhydrase_sf"/>
</dbReference>
<comment type="similarity">
    <text evidence="2 9">Belongs to the beta-class carbonic anhydrase family.</text>
</comment>
<evidence type="ECO:0000256" key="5">
    <source>
        <dbReference type="ARBA" id="ARBA00022833"/>
    </source>
</evidence>
<dbReference type="EnsemblPlants" id="evm.model.06.269">
    <property type="protein sequence ID" value="cds.evm.model.06.269"/>
    <property type="gene ID" value="evm.TU.06.269"/>
</dbReference>
<evidence type="ECO:0000256" key="6">
    <source>
        <dbReference type="ARBA" id="ARBA00023239"/>
    </source>
</evidence>
<dbReference type="AlphaFoldDB" id="A0A803PXP2"/>
<dbReference type="PROSITE" id="PS00704">
    <property type="entry name" value="PROK_CO2_ANHYDRASE_1"/>
    <property type="match status" value="1"/>
</dbReference>
<accession>A0A803PXP2</accession>
<dbReference type="OMA" id="YDFVEGY"/>
<keyword evidence="6 9" id="KW-0456">Lyase</keyword>
<keyword evidence="5 8" id="KW-0862">Zinc</keyword>
<dbReference type="OrthoDB" id="10248475at2759"/>
<feature type="binding site" evidence="8">
    <location>
        <position position="128"/>
    </location>
    <ligand>
        <name>Zn(2+)</name>
        <dbReference type="ChEBI" id="CHEBI:29105"/>
    </ligand>
</feature>
<reference evidence="10" key="1">
    <citation type="submission" date="2018-11" db="EMBL/GenBank/DDBJ databases">
        <authorList>
            <person name="Grassa J C."/>
        </authorList>
    </citation>
    <scope>NUCLEOTIDE SEQUENCE [LARGE SCALE GENOMIC DNA]</scope>
</reference>
<dbReference type="InterPro" id="IPR001765">
    <property type="entry name" value="Carbonic_anhydrase"/>
</dbReference>
<reference evidence="10" key="2">
    <citation type="submission" date="2021-03" db="UniProtKB">
        <authorList>
            <consortium name="EnsemblPlants"/>
        </authorList>
    </citation>
    <scope>IDENTIFICATION</scope>
</reference>
<dbReference type="SUPFAM" id="SSF53056">
    <property type="entry name" value="beta-carbonic anhydrase, cab"/>
    <property type="match status" value="1"/>
</dbReference>
<name>A0A803PXP2_CANSA</name>
<comment type="function">
    <text evidence="1 9">Reversible hydration of carbon dioxide.</text>
</comment>
<feature type="binding site" evidence="8">
    <location>
        <position position="126"/>
    </location>
    <ligand>
        <name>Zn(2+)</name>
        <dbReference type="ChEBI" id="CHEBI:29105"/>
    </ligand>
</feature>
<evidence type="ECO:0000256" key="7">
    <source>
        <dbReference type="ARBA" id="ARBA00048348"/>
    </source>
</evidence>
<evidence type="ECO:0000256" key="1">
    <source>
        <dbReference type="ARBA" id="ARBA00002904"/>
    </source>
</evidence>
<evidence type="ECO:0000256" key="4">
    <source>
        <dbReference type="ARBA" id="ARBA00022799"/>
    </source>
</evidence>
<keyword evidence="11" id="KW-1185">Reference proteome</keyword>
<protein>
    <recommendedName>
        <fullName evidence="3 9">Carbonic anhydrase</fullName>
        <ecNumber evidence="3 9">4.2.1.1</ecNumber>
    </recommendedName>
    <alternativeName>
        <fullName evidence="9">Carbonate dehydratase</fullName>
    </alternativeName>
</protein>
<dbReference type="GO" id="GO:0015976">
    <property type="term" value="P:carbon utilization"/>
    <property type="evidence" value="ECO:0007669"/>
    <property type="project" value="InterPro"/>
</dbReference>
<proteinExistence type="inferred from homology"/>
<dbReference type="Gramene" id="evm.model.06.269">
    <property type="protein sequence ID" value="cds.evm.model.06.269"/>
    <property type="gene ID" value="evm.TU.06.269"/>
</dbReference>
<sequence length="306" mass="34478">MAFLSPISLSHDPPTSLIAPRTIDSTQIFGSKLKSGELQHTQLRLTANSRTTPGLTMSASREPPALTQEHRNNKLETVVETESGTDLFDNLKRRFLSFKKHKYMENLEHYEQLAKNQEPKFMVIACADSRVCPSAILGFQPGESFTIRNIANLVPPFEKGPSETNAALDFSVNTLKVENILVIGHSCCGGIRALMSMEGEGDSSNFIHNWVIHGKNAKLKTKAAASNLNFDQQCKHCEKESINRSLLNLLTYPWIEEKVREGVLSIHGGYYDFVDCTFEKWTMDYKETSLNEEDGKISVKDRLFWC</sequence>
<dbReference type="PANTHER" id="PTHR11002">
    <property type="entry name" value="CARBONIC ANHYDRASE"/>
    <property type="match status" value="1"/>
</dbReference>
<dbReference type="InterPro" id="IPR015892">
    <property type="entry name" value="Carbonic_anhydrase_CS"/>
</dbReference>
<evidence type="ECO:0000256" key="9">
    <source>
        <dbReference type="RuleBase" id="RU003956"/>
    </source>
</evidence>
<dbReference type="Pfam" id="PF00484">
    <property type="entry name" value="Pro_CA"/>
    <property type="match status" value="1"/>
</dbReference>